<gene>
    <name evidence="3" type="ORF">A3J78_01980</name>
</gene>
<dbReference type="Gene3D" id="1.10.3730.20">
    <property type="match status" value="1"/>
</dbReference>
<protein>
    <recommendedName>
        <fullName evidence="2">EamA domain-containing protein</fullName>
    </recommendedName>
</protein>
<name>A0A1F5DFW5_9BACT</name>
<evidence type="ECO:0000313" key="3">
    <source>
        <dbReference type="EMBL" id="OGD54088.1"/>
    </source>
</evidence>
<proteinExistence type="predicted"/>
<sequence length="147" mass="16289">MLFWGMAIFLAALVSRKIGNILTLFWMQLFGFLVGVIYSLLNFNLLSSTLTSSLIITLFFIASFQVIAYLAFYKGLEKGQVSLVSPLGASWGLITAILSIIFFKEVLKTSQLFAILLIITGIIVISVNLNDLIRHKTLKLLIGIKEG</sequence>
<evidence type="ECO:0000259" key="2">
    <source>
        <dbReference type="Pfam" id="PF00892"/>
    </source>
</evidence>
<keyword evidence="1" id="KW-1133">Transmembrane helix</keyword>
<dbReference type="Pfam" id="PF00892">
    <property type="entry name" value="EamA"/>
    <property type="match status" value="1"/>
</dbReference>
<dbReference type="InterPro" id="IPR000620">
    <property type="entry name" value="EamA_dom"/>
</dbReference>
<dbReference type="EMBL" id="MEZJ01000021">
    <property type="protein sequence ID" value="OGD54088.1"/>
    <property type="molecule type" value="Genomic_DNA"/>
</dbReference>
<feature type="transmembrane region" description="Helical" evidence="1">
    <location>
        <begin position="53"/>
        <end position="72"/>
    </location>
</feature>
<dbReference type="InterPro" id="IPR037185">
    <property type="entry name" value="EmrE-like"/>
</dbReference>
<dbReference type="Proteomes" id="UP000178758">
    <property type="component" value="Unassembled WGS sequence"/>
</dbReference>
<feature type="transmembrane region" description="Helical" evidence="1">
    <location>
        <begin position="109"/>
        <end position="129"/>
    </location>
</feature>
<comment type="caution">
    <text evidence="3">The sequence shown here is derived from an EMBL/GenBank/DDBJ whole genome shotgun (WGS) entry which is preliminary data.</text>
</comment>
<dbReference type="AlphaFoldDB" id="A0A1F5DFW5"/>
<organism evidence="3 4">
    <name type="scientific">Candidatus Beckwithbacteria bacterium RBG_13_35_6</name>
    <dbReference type="NCBI Taxonomy" id="1797456"/>
    <lineage>
        <taxon>Bacteria</taxon>
        <taxon>Candidatus Beckwithiibacteriota</taxon>
    </lineage>
</organism>
<reference evidence="3 4" key="1">
    <citation type="journal article" date="2016" name="Nat. Commun.">
        <title>Thousands of microbial genomes shed light on interconnected biogeochemical processes in an aquifer system.</title>
        <authorList>
            <person name="Anantharaman K."/>
            <person name="Brown C.T."/>
            <person name="Hug L.A."/>
            <person name="Sharon I."/>
            <person name="Castelle C.J."/>
            <person name="Probst A.J."/>
            <person name="Thomas B.C."/>
            <person name="Singh A."/>
            <person name="Wilkins M.J."/>
            <person name="Karaoz U."/>
            <person name="Brodie E.L."/>
            <person name="Williams K.H."/>
            <person name="Hubbard S.S."/>
            <person name="Banfield J.F."/>
        </authorList>
    </citation>
    <scope>NUCLEOTIDE SEQUENCE [LARGE SCALE GENOMIC DNA]</scope>
</reference>
<keyword evidence="1" id="KW-0472">Membrane</keyword>
<dbReference type="SUPFAM" id="SSF103481">
    <property type="entry name" value="Multidrug resistance efflux transporter EmrE"/>
    <property type="match status" value="1"/>
</dbReference>
<evidence type="ECO:0000256" key="1">
    <source>
        <dbReference type="SAM" id="Phobius"/>
    </source>
</evidence>
<accession>A0A1F5DFW5</accession>
<evidence type="ECO:0000313" key="4">
    <source>
        <dbReference type="Proteomes" id="UP000178758"/>
    </source>
</evidence>
<feature type="non-terminal residue" evidence="3">
    <location>
        <position position="147"/>
    </location>
</feature>
<feature type="transmembrane region" description="Helical" evidence="1">
    <location>
        <begin position="21"/>
        <end position="41"/>
    </location>
</feature>
<keyword evidence="1" id="KW-0812">Transmembrane</keyword>
<feature type="domain" description="EamA" evidence="2">
    <location>
        <begin position="1"/>
        <end position="126"/>
    </location>
</feature>
<dbReference type="GO" id="GO:0016020">
    <property type="term" value="C:membrane"/>
    <property type="evidence" value="ECO:0007669"/>
    <property type="project" value="InterPro"/>
</dbReference>
<feature type="transmembrane region" description="Helical" evidence="1">
    <location>
        <begin position="84"/>
        <end position="103"/>
    </location>
</feature>